<feature type="transmembrane region" description="Helical" evidence="1">
    <location>
        <begin position="171"/>
        <end position="191"/>
    </location>
</feature>
<keyword evidence="1" id="KW-0812">Transmembrane</keyword>
<feature type="transmembrane region" description="Helical" evidence="1">
    <location>
        <begin position="112"/>
        <end position="130"/>
    </location>
</feature>
<keyword evidence="1" id="KW-1133">Transmembrane helix</keyword>
<organism evidence="2 3">
    <name type="scientific">Domibacillus enclensis</name>
    <dbReference type="NCBI Taxonomy" id="1017273"/>
    <lineage>
        <taxon>Bacteria</taxon>
        <taxon>Bacillati</taxon>
        <taxon>Bacillota</taxon>
        <taxon>Bacilli</taxon>
        <taxon>Bacillales</taxon>
        <taxon>Bacillaceae</taxon>
        <taxon>Domibacillus</taxon>
    </lineage>
</organism>
<evidence type="ECO:0000313" key="2">
    <source>
        <dbReference type="EMBL" id="OXS78008.1"/>
    </source>
</evidence>
<proteinExistence type="predicted"/>
<gene>
    <name evidence="2" type="ORF">B1B05_10420</name>
</gene>
<evidence type="ECO:0000256" key="1">
    <source>
        <dbReference type="SAM" id="Phobius"/>
    </source>
</evidence>
<comment type="caution">
    <text evidence="2">The sequence shown here is derived from an EMBL/GenBank/DDBJ whole genome shotgun (WGS) entry which is preliminary data.</text>
</comment>
<dbReference type="Proteomes" id="UP000215545">
    <property type="component" value="Unassembled WGS sequence"/>
</dbReference>
<feature type="transmembrane region" description="Helical" evidence="1">
    <location>
        <begin position="203"/>
        <end position="220"/>
    </location>
</feature>
<dbReference type="EMBL" id="MWSK01000004">
    <property type="protein sequence ID" value="OXS78008.1"/>
    <property type="molecule type" value="Genomic_DNA"/>
</dbReference>
<evidence type="ECO:0000313" key="3">
    <source>
        <dbReference type="Proteomes" id="UP000215545"/>
    </source>
</evidence>
<feature type="transmembrane region" description="Helical" evidence="1">
    <location>
        <begin position="90"/>
        <end position="106"/>
    </location>
</feature>
<keyword evidence="3" id="KW-1185">Reference proteome</keyword>
<name>A0ABX4E8J4_9BACI</name>
<dbReference type="InterPro" id="IPR038330">
    <property type="entry name" value="TspO/MBR-related_sf"/>
</dbReference>
<protein>
    <recommendedName>
        <fullName evidence="4">TspO and MBR related proteins</fullName>
    </recommendedName>
</protein>
<feature type="transmembrane region" description="Helical" evidence="1">
    <location>
        <begin position="56"/>
        <end position="78"/>
    </location>
</feature>
<evidence type="ECO:0008006" key="4">
    <source>
        <dbReference type="Google" id="ProtNLM"/>
    </source>
</evidence>
<dbReference type="PANTHER" id="PTHR33802:SF1">
    <property type="entry name" value="XK-RELATED PROTEIN"/>
    <property type="match status" value="1"/>
</dbReference>
<feature type="transmembrane region" description="Helical" evidence="1">
    <location>
        <begin position="146"/>
        <end position="165"/>
    </location>
</feature>
<accession>A0ABX4E8J4</accession>
<reference evidence="3" key="1">
    <citation type="submission" date="2017-03" db="EMBL/GenBank/DDBJ databases">
        <title>Bacillus sp. V-88(T) DSM27956, whole genome shotgun sequencing project.</title>
        <authorList>
            <person name="Dastager S.G."/>
            <person name="Neurgaonkar P.S."/>
            <person name="Dharne M.S."/>
        </authorList>
    </citation>
    <scope>NUCLEOTIDE SEQUENCE [LARGE SCALE GENOMIC DNA]</scope>
    <source>
        <strain evidence="3">DSM 25145</strain>
    </source>
</reference>
<dbReference type="PANTHER" id="PTHR33802">
    <property type="entry name" value="SI:CH211-161H7.5-RELATED"/>
    <property type="match status" value="1"/>
</dbReference>
<keyword evidence="1" id="KW-0472">Membrane</keyword>
<sequence length="245" mass="27893">MGKRKKKEAIFLKLFWLNLLALIAVVAVNALANIVPFNGQTTGEISDKLNVLFTPAGYVFSIWGLIYFLLAVWVLRGFNKGTTILYKDTHVPFLVSCLLNITWIVLWHYEFFASSVAVIIGLLLSLIVLYKRIERQRFEFWDRFPFSVYLGWVSVAVIANISYTLTHYNWTGFGISAFAWTILLIVVAAVLAISFRFSHHDRVYPLVFVWALIGIAVRNWTGEPIVSYMAVAAAVIVLFSSFLKR</sequence>
<feature type="transmembrane region" description="Helical" evidence="1">
    <location>
        <begin position="226"/>
        <end position="243"/>
    </location>
</feature>
<dbReference type="Gene3D" id="1.20.1260.100">
    <property type="entry name" value="TspO/MBR protein"/>
    <property type="match status" value="1"/>
</dbReference>